<protein>
    <submittedName>
        <fullName evidence="5">Uncharacterized protein</fullName>
    </submittedName>
</protein>
<evidence type="ECO:0000313" key="5">
    <source>
        <dbReference type="EMBL" id="KAG3212092.1"/>
    </source>
</evidence>
<feature type="region of interest" description="Disordered" evidence="1">
    <location>
        <begin position="20"/>
        <end position="53"/>
    </location>
</feature>
<evidence type="ECO:0000256" key="1">
    <source>
        <dbReference type="SAM" id="MobiDB-lite"/>
    </source>
</evidence>
<dbReference type="Proteomes" id="UP000774804">
    <property type="component" value="Unassembled WGS sequence"/>
</dbReference>
<accession>A0A8T1HLF3</accession>
<evidence type="ECO:0000313" key="2">
    <source>
        <dbReference type="EMBL" id="KAG2895355.1"/>
    </source>
</evidence>
<evidence type="ECO:0000313" key="6">
    <source>
        <dbReference type="Proteomes" id="UP000760860"/>
    </source>
</evidence>
<dbReference type="Proteomes" id="UP000736787">
    <property type="component" value="Unassembled WGS sequence"/>
</dbReference>
<dbReference type="EMBL" id="RCML01000733">
    <property type="protein sequence ID" value="KAG2970323.1"/>
    <property type="molecule type" value="Genomic_DNA"/>
</dbReference>
<evidence type="ECO:0000313" key="3">
    <source>
        <dbReference type="EMBL" id="KAG2914794.1"/>
    </source>
</evidence>
<evidence type="ECO:0000313" key="4">
    <source>
        <dbReference type="EMBL" id="KAG2970323.1"/>
    </source>
</evidence>
<comment type="caution">
    <text evidence="5">The sequence shown here is derived from an EMBL/GenBank/DDBJ whole genome shotgun (WGS) entry which is preliminary data.</text>
</comment>
<dbReference type="Proteomes" id="UP000697107">
    <property type="component" value="Unassembled WGS sequence"/>
</dbReference>
<reference evidence="5" key="1">
    <citation type="submission" date="2018-05" db="EMBL/GenBank/DDBJ databases">
        <title>Effector identification in a new, highly contiguous assembly of the strawberry crown rot pathogen Phytophthora cactorum.</title>
        <authorList>
            <person name="Armitage A.D."/>
            <person name="Nellist C.F."/>
            <person name="Bates H."/>
            <person name="Vickerstaff R.J."/>
            <person name="Harrison R.J."/>
        </authorList>
    </citation>
    <scope>NUCLEOTIDE SEQUENCE</scope>
    <source>
        <strain evidence="2">4032</strain>
        <strain evidence="3">4040</strain>
        <strain evidence="4">P415</strain>
        <strain evidence="5">P421</strain>
    </source>
</reference>
<gene>
    <name evidence="2" type="ORF">PC115_g17863</name>
    <name evidence="3" type="ORF">PC117_g18215</name>
    <name evidence="4" type="ORF">PC118_g16934</name>
    <name evidence="5" type="ORF">PC129_g16941</name>
</gene>
<sequence length="101" mass="10824">MFFVPANQVQSPRAELHAIAKDTLPPSSGTQLHSCVQDSKGSSSDAQQQRVGTGATHEVIEVKLWPPNVAKVAWNVIDLSSDALEVENDMDEGGIHAALFT</sequence>
<dbReference type="AlphaFoldDB" id="A0A8T1HLF3"/>
<dbReference type="EMBL" id="RCMV01000878">
    <property type="protein sequence ID" value="KAG3212092.1"/>
    <property type="molecule type" value="Genomic_DNA"/>
</dbReference>
<dbReference type="EMBL" id="RCMK01000722">
    <property type="protein sequence ID" value="KAG2914794.1"/>
    <property type="molecule type" value="Genomic_DNA"/>
</dbReference>
<name>A0A8T1HLF3_9STRA</name>
<organism evidence="5 6">
    <name type="scientific">Phytophthora cactorum</name>
    <dbReference type="NCBI Taxonomy" id="29920"/>
    <lineage>
        <taxon>Eukaryota</taxon>
        <taxon>Sar</taxon>
        <taxon>Stramenopiles</taxon>
        <taxon>Oomycota</taxon>
        <taxon>Peronosporomycetes</taxon>
        <taxon>Peronosporales</taxon>
        <taxon>Peronosporaceae</taxon>
        <taxon>Phytophthora</taxon>
    </lineage>
</organism>
<dbReference type="EMBL" id="RCMI01000878">
    <property type="protein sequence ID" value="KAG2895355.1"/>
    <property type="molecule type" value="Genomic_DNA"/>
</dbReference>
<feature type="compositionally biased region" description="Polar residues" evidence="1">
    <location>
        <begin position="25"/>
        <end position="51"/>
    </location>
</feature>
<proteinExistence type="predicted"/>
<dbReference type="Proteomes" id="UP000760860">
    <property type="component" value="Unassembled WGS sequence"/>
</dbReference>